<reference evidence="2 3" key="1">
    <citation type="submission" date="2015-04" db="EMBL/GenBank/DDBJ databases">
        <authorList>
            <person name="Cao L."/>
            <person name="Gao C.H."/>
        </authorList>
    </citation>
    <scope>NUCLEOTIDE SEQUENCE [LARGE SCALE GENOMIC DNA]</scope>
    <source>
        <strain evidence="2 3">SH3</strain>
    </source>
</reference>
<evidence type="ECO:0000259" key="1">
    <source>
        <dbReference type="Pfam" id="PF04993"/>
    </source>
</evidence>
<dbReference type="RefSeq" id="WP_031788311.1">
    <property type="nucleotide sequence ID" value="NZ_AP018562.1"/>
</dbReference>
<dbReference type="Gene3D" id="3.30.1460.30">
    <property type="entry name" value="YgaC/TfoX-N like chaperone"/>
    <property type="match status" value="1"/>
</dbReference>
<gene>
    <name evidence="2" type="ORF">BN1326_150290</name>
</gene>
<dbReference type="SUPFAM" id="SSF159894">
    <property type="entry name" value="YgaC/TfoX-N like"/>
    <property type="match status" value="1"/>
</dbReference>
<evidence type="ECO:0000313" key="3">
    <source>
        <dbReference type="Proteomes" id="UP000236509"/>
    </source>
</evidence>
<dbReference type="Pfam" id="PF04993">
    <property type="entry name" value="TfoX_N"/>
    <property type="match status" value="1"/>
</dbReference>
<dbReference type="Proteomes" id="UP000236509">
    <property type="component" value="Unassembled WGS sequence"/>
</dbReference>
<dbReference type="AlphaFoldDB" id="A0A7U7JRW4"/>
<sequence>MATEQDINDLFLNLVNSSDVKTRKMMGEYIIYYDGVVIGGLYDNRLLVKATQSARHQLQDNTLVSPYPGAKEMILIPDFAEATNLTDIFKIVKNDLKK</sequence>
<name>A0A7U7JRW4_9STAP</name>
<accession>A0A7U7JRW4</accession>
<protein>
    <recommendedName>
        <fullName evidence="1">TfoX N-terminal domain-containing protein</fullName>
    </recommendedName>
</protein>
<keyword evidence="3" id="KW-1185">Reference proteome</keyword>
<evidence type="ECO:0000313" key="2">
    <source>
        <dbReference type="EMBL" id="CRI19087.1"/>
    </source>
</evidence>
<dbReference type="InterPro" id="IPR007076">
    <property type="entry name" value="TfoX_N"/>
</dbReference>
<feature type="domain" description="TfoX N-terminal" evidence="1">
    <location>
        <begin position="18"/>
        <end position="72"/>
    </location>
</feature>
<comment type="caution">
    <text evidence="2">The sequence shown here is derived from an EMBL/GenBank/DDBJ whole genome shotgun (WGS) entry which is preliminary data.</text>
</comment>
<proteinExistence type="predicted"/>
<dbReference type="EMBL" id="CVOU01000007">
    <property type="protein sequence ID" value="CRI19087.1"/>
    <property type="molecule type" value="Genomic_DNA"/>
</dbReference>
<organism evidence="2 3">
    <name type="scientific">Staphylococcus argenteus</name>
    <dbReference type="NCBI Taxonomy" id="985002"/>
    <lineage>
        <taxon>Bacteria</taxon>
        <taxon>Bacillati</taxon>
        <taxon>Bacillota</taxon>
        <taxon>Bacilli</taxon>
        <taxon>Bacillales</taxon>
        <taxon>Staphylococcaceae</taxon>
        <taxon>Staphylococcus</taxon>
    </lineage>
</organism>